<comment type="similarity">
    <text evidence="3">In the C-terminal section; belongs to the protein kinase superfamily. Ser/Thr protein kinase family.</text>
</comment>
<evidence type="ECO:0000256" key="3">
    <source>
        <dbReference type="ARBA" id="ARBA00010217"/>
    </source>
</evidence>
<keyword evidence="14" id="KW-0325">Glycoprotein</keyword>
<dbReference type="SUPFAM" id="SSF54106">
    <property type="entry name" value="LysM domain"/>
    <property type="match status" value="1"/>
</dbReference>
<evidence type="ECO:0000256" key="12">
    <source>
        <dbReference type="ARBA" id="ARBA00023136"/>
    </source>
</evidence>
<evidence type="ECO:0000256" key="16">
    <source>
        <dbReference type="SAM" id="MobiDB-lite"/>
    </source>
</evidence>
<dbReference type="InterPro" id="IPR011009">
    <property type="entry name" value="Kinase-like_dom_sf"/>
</dbReference>
<evidence type="ECO:0000313" key="21">
    <source>
        <dbReference type="EMBL" id="KAK1603352.1"/>
    </source>
</evidence>
<dbReference type="InterPro" id="IPR000719">
    <property type="entry name" value="Prot_kinase_dom"/>
</dbReference>
<keyword evidence="10 15" id="KW-0067">ATP-binding</keyword>
<keyword evidence="7 18" id="KW-0732">Signal</keyword>
<keyword evidence="22" id="KW-1185">Reference proteome</keyword>
<accession>A0AAD8QJ26</accession>
<keyword evidence="4" id="KW-1003">Cell membrane</keyword>
<evidence type="ECO:0000256" key="2">
    <source>
        <dbReference type="ARBA" id="ARBA00008536"/>
    </source>
</evidence>
<protein>
    <recommendedName>
        <fullName evidence="23">Protein kinase domain-containing protein</fullName>
    </recommendedName>
</protein>
<dbReference type="Pfam" id="PF00069">
    <property type="entry name" value="Pkinase"/>
    <property type="match status" value="1"/>
</dbReference>
<gene>
    <name evidence="21" type="ORF">QYE76_016500</name>
</gene>
<evidence type="ECO:0008006" key="23">
    <source>
        <dbReference type="Google" id="ProtNLM"/>
    </source>
</evidence>
<feature type="domain" description="Protein kinase" evidence="19">
    <location>
        <begin position="304"/>
        <end position="592"/>
    </location>
</feature>
<dbReference type="PROSITE" id="PS51782">
    <property type="entry name" value="LYSM"/>
    <property type="match status" value="1"/>
</dbReference>
<sequence>MPPVPVQLFLLLLLRASSAFAGSFTCAKPSTCQAAIGYVVHNDTTYEILLSRFRPTTLHELLAANELPCDTDTKQAVPAKTTLRIPFRCRCSGNGVGESDLYTVQITNGNDDLEIITANNILAADSDAAGKKQKLPCNCDKVDGSDVMHFAHIVRSDDHAMEIAVKYGIPESTLLRTNNITNHTSLRRGQILDIPLQGTAIWSRVHCLSGYSRRSLIGGKVPEGSKGFFGGIVKFFTEGHFKDNHGLGIFVGVIVGLLSVALLLSLIYGTWSYWKIAVKSLSSRTTNRVMQFNYSDLARATHKFSEESKIGQGAYGAVYKGTYEGQELAVKKMKEAKGKTEDFHNELQAISNTDHKNLVRLKGWCGKTRLIDGTTCWQRIKVELLLVFELIPNGSLEDHLYKREQVLPWEKRYEIVKGVGSAIRYLHHKCNPCILHRDIKPGNILLDDHFNAKLADFGLSLITSKKRATAVAYSEGSRGYMDPQLQKHGVLVEHNRKSDVYSFGILLLEIACIIAIEATGKKKGENPERKSRGEIWELYNRSAEPQVEAAADPKLRGVFDRKQMERVVVLGLACSQIEETQRPSMEDAMKFLEDGQDLPATTQEEVGYSASCSVNGEDEAPMMPHGAGSSC</sequence>
<comment type="caution">
    <text evidence="21">The sequence shown here is derived from an EMBL/GenBank/DDBJ whole genome shotgun (WGS) entry which is preliminary data.</text>
</comment>
<dbReference type="SMART" id="SM00220">
    <property type="entry name" value="S_TKc"/>
    <property type="match status" value="1"/>
</dbReference>
<keyword evidence="5" id="KW-0808">Transferase</keyword>
<comment type="similarity">
    <text evidence="2">In the N-terminal section; belongs to the leguminous lectin family.</text>
</comment>
<dbReference type="PROSITE" id="PS50011">
    <property type="entry name" value="PROTEIN_KINASE_DOM"/>
    <property type="match status" value="1"/>
</dbReference>
<dbReference type="CDD" id="cd00118">
    <property type="entry name" value="LysM"/>
    <property type="match status" value="1"/>
</dbReference>
<evidence type="ECO:0000256" key="6">
    <source>
        <dbReference type="ARBA" id="ARBA00022692"/>
    </source>
</evidence>
<evidence type="ECO:0000313" key="22">
    <source>
        <dbReference type="Proteomes" id="UP001231189"/>
    </source>
</evidence>
<dbReference type="GO" id="GO:0004672">
    <property type="term" value="F:protein kinase activity"/>
    <property type="evidence" value="ECO:0007669"/>
    <property type="project" value="InterPro"/>
</dbReference>
<dbReference type="GO" id="GO:0005524">
    <property type="term" value="F:ATP binding"/>
    <property type="evidence" value="ECO:0007669"/>
    <property type="project" value="UniProtKB-UniRule"/>
</dbReference>
<dbReference type="PANTHER" id="PTHR27007">
    <property type="match status" value="1"/>
</dbReference>
<keyword evidence="8 15" id="KW-0547">Nucleotide-binding</keyword>
<evidence type="ECO:0000259" key="20">
    <source>
        <dbReference type="PROSITE" id="PS51782"/>
    </source>
</evidence>
<dbReference type="Gene3D" id="1.10.510.10">
    <property type="entry name" value="Transferase(Phosphotransferase) domain 1"/>
    <property type="match status" value="1"/>
</dbReference>
<dbReference type="Proteomes" id="UP001231189">
    <property type="component" value="Unassembled WGS sequence"/>
</dbReference>
<feature type="region of interest" description="Disordered" evidence="16">
    <location>
        <begin position="604"/>
        <end position="631"/>
    </location>
</feature>
<reference evidence="21" key="1">
    <citation type="submission" date="2023-07" db="EMBL/GenBank/DDBJ databases">
        <title>A chromosome-level genome assembly of Lolium multiflorum.</title>
        <authorList>
            <person name="Chen Y."/>
            <person name="Copetti D."/>
            <person name="Kolliker R."/>
            <person name="Studer B."/>
        </authorList>
    </citation>
    <scope>NUCLEOTIDE SEQUENCE</scope>
    <source>
        <strain evidence="21">02402/16</strain>
        <tissue evidence="21">Leaf</tissue>
    </source>
</reference>
<proteinExistence type="inferred from homology"/>
<evidence type="ECO:0000256" key="14">
    <source>
        <dbReference type="ARBA" id="ARBA00023180"/>
    </source>
</evidence>
<keyword evidence="9" id="KW-0418">Kinase</keyword>
<dbReference type="InterPro" id="IPR018392">
    <property type="entry name" value="LysM"/>
</dbReference>
<keyword evidence="12 17" id="KW-0472">Membrane</keyword>
<evidence type="ECO:0000259" key="19">
    <source>
        <dbReference type="PROSITE" id="PS50011"/>
    </source>
</evidence>
<dbReference type="InterPro" id="IPR017441">
    <property type="entry name" value="Protein_kinase_ATP_BS"/>
</dbReference>
<evidence type="ECO:0000256" key="15">
    <source>
        <dbReference type="PROSITE-ProRule" id="PRU10141"/>
    </source>
</evidence>
<feature type="compositionally biased region" description="Polar residues" evidence="16">
    <location>
        <begin position="604"/>
        <end position="614"/>
    </location>
</feature>
<evidence type="ECO:0000256" key="1">
    <source>
        <dbReference type="ARBA" id="ARBA00004251"/>
    </source>
</evidence>
<evidence type="ECO:0000256" key="8">
    <source>
        <dbReference type="ARBA" id="ARBA00022741"/>
    </source>
</evidence>
<evidence type="ECO:0000256" key="7">
    <source>
        <dbReference type="ARBA" id="ARBA00022729"/>
    </source>
</evidence>
<dbReference type="Gene3D" id="3.30.200.20">
    <property type="entry name" value="Phosphorylase Kinase, domain 1"/>
    <property type="match status" value="1"/>
</dbReference>
<dbReference type="GO" id="GO:0002229">
    <property type="term" value="P:defense response to oomycetes"/>
    <property type="evidence" value="ECO:0007669"/>
    <property type="project" value="UniProtKB-ARBA"/>
</dbReference>
<feature type="domain" description="LysM" evidence="20">
    <location>
        <begin position="150"/>
        <end position="194"/>
    </location>
</feature>
<evidence type="ECO:0000256" key="11">
    <source>
        <dbReference type="ARBA" id="ARBA00022989"/>
    </source>
</evidence>
<dbReference type="PROSITE" id="PS00108">
    <property type="entry name" value="PROTEIN_KINASE_ST"/>
    <property type="match status" value="1"/>
</dbReference>
<comment type="subcellular location">
    <subcellularLocation>
        <location evidence="1">Cell membrane</location>
        <topology evidence="1">Single-pass type I membrane protein</topology>
    </subcellularLocation>
</comment>
<dbReference type="Pfam" id="PF01476">
    <property type="entry name" value="LysM"/>
    <property type="match status" value="1"/>
</dbReference>
<dbReference type="InterPro" id="IPR008271">
    <property type="entry name" value="Ser/Thr_kinase_AS"/>
</dbReference>
<dbReference type="SUPFAM" id="SSF56112">
    <property type="entry name" value="Protein kinase-like (PK-like)"/>
    <property type="match status" value="1"/>
</dbReference>
<dbReference type="AlphaFoldDB" id="A0AAD8QJ26"/>
<feature type="transmembrane region" description="Helical" evidence="17">
    <location>
        <begin position="247"/>
        <end position="274"/>
    </location>
</feature>
<dbReference type="GO" id="GO:0005886">
    <property type="term" value="C:plasma membrane"/>
    <property type="evidence" value="ECO:0007669"/>
    <property type="project" value="UniProtKB-SubCell"/>
</dbReference>
<keyword evidence="6 17" id="KW-0812">Transmembrane</keyword>
<dbReference type="SMART" id="SM00257">
    <property type="entry name" value="LysM"/>
    <property type="match status" value="1"/>
</dbReference>
<feature type="signal peptide" evidence="18">
    <location>
        <begin position="1"/>
        <end position="21"/>
    </location>
</feature>
<feature type="binding site" evidence="15">
    <location>
        <position position="332"/>
    </location>
    <ligand>
        <name>ATP</name>
        <dbReference type="ChEBI" id="CHEBI:30616"/>
    </ligand>
</feature>
<name>A0AAD8QJ26_LOLMU</name>
<evidence type="ECO:0000256" key="17">
    <source>
        <dbReference type="SAM" id="Phobius"/>
    </source>
</evidence>
<dbReference type="PROSITE" id="PS00107">
    <property type="entry name" value="PROTEIN_KINASE_ATP"/>
    <property type="match status" value="1"/>
</dbReference>
<keyword evidence="11 17" id="KW-1133">Transmembrane helix</keyword>
<evidence type="ECO:0000256" key="5">
    <source>
        <dbReference type="ARBA" id="ARBA00022679"/>
    </source>
</evidence>
<dbReference type="InterPro" id="IPR050528">
    <property type="entry name" value="L-type_Lectin-RKs"/>
</dbReference>
<dbReference type="FunFam" id="1.10.510.10:FF:000240">
    <property type="entry name" value="Lectin-domain containing receptor kinase A4.3"/>
    <property type="match status" value="1"/>
</dbReference>
<feature type="chain" id="PRO_5042294351" description="Protein kinase domain-containing protein" evidence="18">
    <location>
        <begin position="22"/>
        <end position="631"/>
    </location>
</feature>
<evidence type="ECO:0000256" key="9">
    <source>
        <dbReference type="ARBA" id="ARBA00022777"/>
    </source>
</evidence>
<evidence type="ECO:0000256" key="13">
    <source>
        <dbReference type="ARBA" id="ARBA00023170"/>
    </source>
</evidence>
<evidence type="ECO:0000256" key="4">
    <source>
        <dbReference type="ARBA" id="ARBA00022475"/>
    </source>
</evidence>
<dbReference type="EMBL" id="JAUUTY010000068">
    <property type="protein sequence ID" value="KAK1603352.1"/>
    <property type="molecule type" value="Genomic_DNA"/>
</dbReference>
<organism evidence="21 22">
    <name type="scientific">Lolium multiflorum</name>
    <name type="common">Italian ryegrass</name>
    <name type="synonym">Lolium perenne subsp. multiflorum</name>
    <dbReference type="NCBI Taxonomy" id="4521"/>
    <lineage>
        <taxon>Eukaryota</taxon>
        <taxon>Viridiplantae</taxon>
        <taxon>Streptophyta</taxon>
        <taxon>Embryophyta</taxon>
        <taxon>Tracheophyta</taxon>
        <taxon>Spermatophyta</taxon>
        <taxon>Magnoliopsida</taxon>
        <taxon>Liliopsida</taxon>
        <taxon>Poales</taxon>
        <taxon>Poaceae</taxon>
        <taxon>BOP clade</taxon>
        <taxon>Pooideae</taxon>
        <taxon>Poodae</taxon>
        <taxon>Poeae</taxon>
        <taxon>Poeae Chloroplast Group 2 (Poeae type)</taxon>
        <taxon>Loliodinae</taxon>
        <taxon>Loliinae</taxon>
        <taxon>Lolium</taxon>
    </lineage>
</organism>
<keyword evidence="13" id="KW-0675">Receptor</keyword>
<evidence type="ECO:0000256" key="10">
    <source>
        <dbReference type="ARBA" id="ARBA00022840"/>
    </source>
</evidence>
<evidence type="ECO:0000256" key="18">
    <source>
        <dbReference type="SAM" id="SignalP"/>
    </source>
</evidence>
<dbReference type="InterPro" id="IPR036779">
    <property type="entry name" value="LysM_dom_sf"/>
</dbReference>
<dbReference type="Gene3D" id="3.10.350.10">
    <property type="entry name" value="LysM domain"/>
    <property type="match status" value="1"/>
</dbReference>